<dbReference type="KEGG" id="vde:111251114"/>
<dbReference type="Proteomes" id="UP000594260">
    <property type="component" value="Unplaced"/>
</dbReference>
<keyword evidence="2" id="KW-1133">Transmembrane helix</keyword>
<accession>A0A7M7KMI6</accession>
<feature type="transmembrane region" description="Helical" evidence="2">
    <location>
        <begin position="183"/>
        <end position="207"/>
    </location>
</feature>
<feature type="compositionally biased region" description="Polar residues" evidence="1">
    <location>
        <begin position="60"/>
        <end position="74"/>
    </location>
</feature>
<feature type="region of interest" description="Disordered" evidence="1">
    <location>
        <begin position="59"/>
        <end position="96"/>
    </location>
</feature>
<proteinExistence type="predicted"/>
<organism evidence="3 4">
    <name type="scientific">Varroa destructor</name>
    <name type="common">Honeybee mite</name>
    <dbReference type="NCBI Taxonomy" id="109461"/>
    <lineage>
        <taxon>Eukaryota</taxon>
        <taxon>Metazoa</taxon>
        <taxon>Ecdysozoa</taxon>
        <taxon>Arthropoda</taxon>
        <taxon>Chelicerata</taxon>
        <taxon>Arachnida</taxon>
        <taxon>Acari</taxon>
        <taxon>Parasitiformes</taxon>
        <taxon>Mesostigmata</taxon>
        <taxon>Gamasina</taxon>
        <taxon>Dermanyssoidea</taxon>
        <taxon>Varroidae</taxon>
        <taxon>Varroa</taxon>
    </lineage>
</organism>
<keyword evidence="2" id="KW-0472">Membrane</keyword>
<dbReference type="AlphaFoldDB" id="A0A7M7KMI6"/>
<name>A0A7M7KMI6_VARDE</name>
<protein>
    <submittedName>
        <fullName evidence="3">Uncharacterized protein</fullName>
    </submittedName>
</protein>
<evidence type="ECO:0000313" key="4">
    <source>
        <dbReference type="Proteomes" id="UP000594260"/>
    </source>
</evidence>
<dbReference type="GeneID" id="111251114"/>
<sequence length="229" mass="26286">MKYFDRYEWKPFVFHVMEREQAQKEFANGGTSINAKMRQLLEQNDDAFMTHLREYKSSDGMVTQDSEGTSSSGITEARDNATEGANNPKLRRGENPRNFMLSKMGEELGLIERLLRRGARPQKPLPQKYVRKQASKAIKTPRNKRETYQAFKINLNDAIDSRIFQGRAVHIDGHQNMDGTTNVLGVVIIILFCGFVLAIILSFILLIGRRNGTNDKMSETRHNDQTRIY</sequence>
<dbReference type="InParanoid" id="A0A7M7KMI6"/>
<keyword evidence="4" id="KW-1185">Reference proteome</keyword>
<evidence type="ECO:0000256" key="1">
    <source>
        <dbReference type="SAM" id="MobiDB-lite"/>
    </source>
</evidence>
<evidence type="ECO:0000313" key="3">
    <source>
        <dbReference type="EnsemblMetazoa" id="XP_022663154"/>
    </source>
</evidence>
<evidence type="ECO:0000256" key="2">
    <source>
        <dbReference type="SAM" id="Phobius"/>
    </source>
</evidence>
<keyword evidence="2" id="KW-0812">Transmembrane</keyword>
<dbReference type="EnsemblMetazoa" id="XM_022807419">
    <property type="protein sequence ID" value="XP_022663154"/>
    <property type="gene ID" value="LOC111251114"/>
</dbReference>
<reference evidence="3" key="1">
    <citation type="submission" date="2021-01" db="UniProtKB">
        <authorList>
            <consortium name="EnsemblMetazoa"/>
        </authorList>
    </citation>
    <scope>IDENTIFICATION</scope>
</reference>
<dbReference type="RefSeq" id="XP_022663154.1">
    <property type="nucleotide sequence ID" value="XM_022807419.1"/>
</dbReference>